<evidence type="ECO:0000313" key="1">
    <source>
        <dbReference type="EMBL" id="KAH8696411.1"/>
    </source>
</evidence>
<dbReference type="EMBL" id="JAJTJA010000007">
    <property type="protein sequence ID" value="KAH8696411.1"/>
    <property type="molecule type" value="Genomic_DNA"/>
</dbReference>
<name>A0AAD4PZW7_9EURO</name>
<dbReference type="AlphaFoldDB" id="A0AAD4PZW7"/>
<dbReference type="Proteomes" id="UP001201262">
    <property type="component" value="Unassembled WGS sequence"/>
</dbReference>
<accession>A0AAD4PZW7</accession>
<gene>
    <name evidence="1" type="ORF">BGW36DRAFT_380944</name>
</gene>
<reference evidence="1" key="1">
    <citation type="submission" date="2021-12" db="EMBL/GenBank/DDBJ databases">
        <title>Convergent genome expansion in fungi linked to evolution of root-endophyte symbiosis.</title>
        <authorList>
            <consortium name="DOE Joint Genome Institute"/>
            <person name="Ke Y.-H."/>
            <person name="Bonito G."/>
            <person name="Liao H.-L."/>
            <person name="Looney B."/>
            <person name="Rojas-Flechas A."/>
            <person name="Nash J."/>
            <person name="Hameed K."/>
            <person name="Schadt C."/>
            <person name="Martin F."/>
            <person name="Crous P.W."/>
            <person name="Miettinen O."/>
            <person name="Magnuson J.K."/>
            <person name="Labbe J."/>
            <person name="Jacobson D."/>
            <person name="Doktycz M.J."/>
            <person name="Veneault-Fourrey C."/>
            <person name="Kuo A."/>
            <person name="Mondo S."/>
            <person name="Calhoun S."/>
            <person name="Riley R."/>
            <person name="Ohm R."/>
            <person name="LaButti K."/>
            <person name="Andreopoulos B."/>
            <person name="Pangilinan J."/>
            <person name="Nolan M."/>
            <person name="Tritt A."/>
            <person name="Clum A."/>
            <person name="Lipzen A."/>
            <person name="Daum C."/>
            <person name="Barry K."/>
            <person name="Grigoriev I.V."/>
            <person name="Vilgalys R."/>
        </authorList>
    </citation>
    <scope>NUCLEOTIDE SEQUENCE</scope>
    <source>
        <strain evidence="1">PMI_201</strain>
    </source>
</reference>
<keyword evidence="2" id="KW-1185">Reference proteome</keyword>
<protein>
    <submittedName>
        <fullName evidence="1">Uncharacterized protein</fullName>
    </submittedName>
</protein>
<proteinExistence type="predicted"/>
<sequence length="256" mass="28905">MSLSGRLDVIFAEQLRNHPEGHALYNKVSADHLKPGTCGFFDEKGDWNVIEQLCDRETWESDGWIGIPEQLRTETDFGIQWPVKLSESAKGYEIDVDVNLKPPISGGINIAFKSSENVGAVLITDPPVERKRLKRDLPALDWVLQNTRKLLDHWPEILSRGLWIVTKTYSVKRCANAVLTAKDDEAKISIQASIPDVANAVPSATWWKQGSHGSWNIYTDDSGIVVFMSGIQCKVGLVRRSKVRKTTRYVQRTFKR</sequence>
<evidence type="ECO:0000313" key="2">
    <source>
        <dbReference type="Proteomes" id="UP001201262"/>
    </source>
</evidence>
<dbReference type="RefSeq" id="XP_046071348.1">
    <property type="nucleotide sequence ID" value="XM_046216378.1"/>
</dbReference>
<dbReference type="GeneID" id="70246665"/>
<organism evidence="1 2">
    <name type="scientific">Talaromyces proteolyticus</name>
    <dbReference type="NCBI Taxonomy" id="1131652"/>
    <lineage>
        <taxon>Eukaryota</taxon>
        <taxon>Fungi</taxon>
        <taxon>Dikarya</taxon>
        <taxon>Ascomycota</taxon>
        <taxon>Pezizomycotina</taxon>
        <taxon>Eurotiomycetes</taxon>
        <taxon>Eurotiomycetidae</taxon>
        <taxon>Eurotiales</taxon>
        <taxon>Trichocomaceae</taxon>
        <taxon>Talaromyces</taxon>
        <taxon>Talaromyces sect. Bacilispori</taxon>
    </lineage>
</organism>
<comment type="caution">
    <text evidence="1">The sequence shown here is derived from an EMBL/GenBank/DDBJ whole genome shotgun (WGS) entry which is preliminary data.</text>
</comment>